<protein>
    <submittedName>
        <fullName evidence="1">Uncharacterized protein</fullName>
    </submittedName>
</protein>
<dbReference type="Proteomes" id="UP001642483">
    <property type="component" value="Unassembled WGS sequence"/>
</dbReference>
<gene>
    <name evidence="1" type="ORF">CVLEPA_LOCUS28113</name>
</gene>
<dbReference type="EMBL" id="CAWYQH010000141">
    <property type="protein sequence ID" value="CAK8694772.1"/>
    <property type="molecule type" value="Genomic_DNA"/>
</dbReference>
<reference evidence="1 2" key="1">
    <citation type="submission" date="2024-02" db="EMBL/GenBank/DDBJ databases">
        <authorList>
            <person name="Daric V."/>
            <person name="Darras S."/>
        </authorList>
    </citation>
    <scope>NUCLEOTIDE SEQUENCE [LARGE SCALE GENOMIC DNA]</scope>
</reference>
<name>A0ABP0GSZ0_CLALP</name>
<keyword evidence="2" id="KW-1185">Reference proteome</keyword>
<evidence type="ECO:0000313" key="1">
    <source>
        <dbReference type="EMBL" id="CAK8694772.1"/>
    </source>
</evidence>
<proteinExistence type="predicted"/>
<comment type="caution">
    <text evidence="1">The sequence shown here is derived from an EMBL/GenBank/DDBJ whole genome shotgun (WGS) entry which is preliminary data.</text>
</comment>
<accession>A0ABP0GSZ0</accession>
<sequence length="108" mass="12311">MPRFFFIEDINEPISSRQEVNKQHMATMYSLCVDASQPNLSDRIRAYLGNILGENNGDPLAPNYSVHFETGVQYSLAENGSDPRDIASNLRDFLAEMCGKRNIYFYIP</sequence>
<evidence type="ECO:0000313" key="2">
    <source>
        <dbReference type="Proteomes" id="UP001642483"/>
    </source>
</evidence>
<organism evidence="1 2">
    <name type="scientific">Clavelina lepadiformis</name>
    <name type="common">Light-bulb sea squirt</name>
    <name type="synonym">Ascidia lepadiformis</name>
    <dbReference type="NCBI Taxonomy" id="159417"/>
    <lineage>
        <taxon>Eukaryota</taxon>
        <taxon>Metazoa</taxon>
        <taxon>Chordata</taxon>
        <taxon>Tunicata</taxon>
        <taxon>Ascidiacea</taxon>
        <taxon>Aplousobranchia</taxon>
        <taxon>Clavelinidae</taxon>
        <taxon>Clavelina</taxon>
    </lineage>
</organism>